<evidence type="ECO:0000313" key="3">
    <source>
        <dbReference type="Proteomes" id="UP000184330"/>
    </source>
</evidence>
<sequence length="175" mass="20113">MIKRRLLTHKEKSSKHTEWIDLKCVLRPTSNKSKTSSSCTVFGGRMAKHVTKQNLEEFLVLSKSWQASKGDDDSEDDDLRNLIVAMQSWSVGLGTTDQAHRWGHDIGYRMYHKLMDMGMDLEEVVEQLRELIEELKEFYIEEGQENDAPVLVEREMLETAVGTLEGWLPDDDVAV</sequence>
<evidence type="ECO:0000256" key="1">
    <source>
        <dbReference type="SAM" id="Coils"/>
    </source>
</evidence>
<gene>
    <name evidence="2" type="ORF">PAC_05380</name>
</gene>
<dbReference type="EMBL" id="FJOG01000006">
    <property type="protein sequence ID" value="CZR55492.1"/>
    <property type="molecule type" value="Genomic_DNA"/>
</dbReference>
<accession>A0A1L7WRT9</accession>
<evidence type="ECO:0000313" key="2">
    <source>
        <dbReference type="EMBL" id="CZR55492.1"/>
    </source>
</evidence>
<feature type="coiled-coil region" evidence="1">
    <location>
        <begin position="114"/>
        <end position="141"/>
    </location>
</feature>
<organism evidence="2 3">
    <name type="scientific">Phialocephala subalpina</name>
    <dbReference type="NCBI Taxonomy" id="576137"/>
    <lineage>
        <taxon>Eukaryota</taxon>
        <taxon>Fungi</taxon>
        <taxon>Dikarya</taxon>
        <taxon>Ascomycota</taxon>
        <taxon>Pezizomycotina</taxon>
        <taxon>Leotiomycetes</taxon>
        <taxon>Helotiales</taxon>
        <taxon>Mollisiaceae</taxon>
        <taxon>Phialocephala</taxon>
        <taxon>Phialocephala fortinii species complex</taxon>
    </lineage>
</organism>
<keyword evidence="1" id="KW-0175">Coiled coil</keyword>
<keyword evidence="3" id="KW-1185">Reference proteome</keyword>
<dbReference type="Proteomes" id="UP000184330">
    <property type="component" value="Unassembled WGS sequence"/>
</dbReference>
<reference evidence="2 3" key="1">
    <citation type="submission" date="2016-03" db="EMBL/GenBank/DDBJ databases">
        <authorList>
            <person name="Ploux O."/>
        </authorList>
    </citation>
    <scope>NUCLEOTIDE SEQUENCE [LARGE SCALE GENOMIC DNA]</scope>
    <source>
        <strain evidence="2 3">UAMH 11012</strain>
    </source>
</reference>
<protein>
    <submittedName>
        <fullName evidence="2">Uncharacterized protein</fullName>
    </submittedName>
</protein>
<dbReference type="AlphaFoldDB" id="A0A1L7WRT9"/>
<proteinExistence type="predicted"/>
<name>A0A1L7WRT9_9HELO</name>